<dbReference type="GO" id="GO:0009898">
    <property type="term" value="C:cytoplasmic side of plasma membrane"/>
    <property type="evidence" value="ECO:0007669"/>
    <property type="project" value="TreeGrafter"/>
</dbReference>
<dbReference type="SUPFAM" id="SSF52540">
    <property type="entry name" value="P-loop containing nucleoside triphosphate hydrolases"/>
    <property type="match status" value="1"/>
</dbReference>
<evidence type="ECO:0000256" key="3">
    <source>
        <dbReference type="SAM" id="MobiDB-lite"/>
    </source>
</evidence>
<dbReference type="Gene3D" id="3.40.50.300">
    <property type="entry name" value="P-loop containing nucleotide triphosphate hydrolases"/>
    <property type="match status" value="1"/>
</dbReference>
<dbReference type="PANTHER" id="PTHR43384:SF6">
    <property type="entry name" value="SEPTUM SITE-DETERMINING PROTEIN MIND HOMOLOG, CHLOROPLASTIC"/>
    <property type="match status" value="1"/>
</dbReference>
<comment type="caution">
    <text evidence="5">The sequence shown here is derived from an EMBL/GenBank/DDBJ whole genome shotgun (WGS) entry which is preliminary data.</text>
</comment>
<evidence type="ECO:0000313" key="5">
    <source>
        <dbReference type="EMBL" id="TFF25541.1"/>
    </source>
</evidence>
<dbReference type="InterPro" id="IPR050625">
    <property type="entry name" value="ParA/MinD_ATPase"/>
</dbReference>
<organism evidence="5 6">
    <name type="scientific">Jiella endophytica</name>
    <dbReference type="NCBI Taxonomy" id="2558362"/>
    <lineage>
        <taxon>Bacteria</taxon>
        <taxon>Pseudomonadati</taxon>
        <taxon>Pseudomonadota</taxon>
        <taxon>Alphaproteobacteria</taxon>
        <taxon>Hyphomicrobiales</taxon>
        <taxon>Aurantimonadaceae</taxon>
        <taxon>Jiella</taxon>
    </lineage>
</organism>
<name>A0A4Y8RQF2_9HYPH</name>
<dbReference type="Proteomes" id="UP000298179">
    <property type="component" value="Unassembled WGS sequence"/>
</dbReference>
<dbReference type="InterPro" id="IPR011006">
    <property type="entry name" value="CheY-like_superfamily"/>
</dbReference>
<dbReference type="InterPro" id="IPR025669">
    <property type="entry name" value="AAA_dom"/>
</dbReference>
<sequence length="425" mass="45739">MGNMSMEQTLTTAAEPSPTEDRQQIDKVRPIPRISIQAFCETEAVAAPIQKAGSDRRMAKAHLKVQMGGIKAATEHFQSAPTPNLVILESRLAPLDLLTELEVLADFCDPGSKVVIIGHYNDVALYRDLIHRGISEYLVAPISLGDVMTVIGELFVAEGAEPLGRTIAFVGAKGGVGSSTVAHNVAWSISKLFSTDVVLADLDLAFGTANINFDQDPAQGIAEALQSADRIDDVYLDRLLSQCAEHLSLLAAPSMLDRTYDFEGDAFNALIDIAQRGAPAVLLDVPHVWNEWTRTVLSRADQVVITAAPDLANLRNAKNLVDTLVKIRPNDTPPSLILNQLAMPKRPEISASEFTEPLGLEPLGEIGFDPGVFGNAANSGRMIAETDAKHPSVAVFQHVAHVLTGRGEAKKAKKPSLLGRLRLKS</sequence>
<evidence type="ECO:0000256" key="1">
    <source>
        <dbReference type="ARBA" id="ARBA00022741"/>
    </source>
</evidence>
<dbReference type="EMBL" id="SOZD01000002">
    <property type="protein sequence ID" value="TFF25541.1"/>
    <property type="molecule type" value="Genomic_DNA"/>
</dbReference>
<dbReference type="Gene3D" id="3.40.50.2300">
    <property type="match status" value="1"/>
</dbReference>
<gene>
    <name evidence="5" type="ORF">E3C22_09355</name>
</gene>
<keyword evidence="1" id="KW-0547">Nucleotide-binding</keyword>
<evidence type="ECO:0000313" key="6">
    <source>
        <dbReference type="Proteomes" id="UP000298179"/>
    </source>
</evidence>
<dbReference type="GO" id="GO:0051782">
    <property type="term" value="P:negative regulation of cell division"/>
    <property type="evidence" value="ECO:0007669"/>
    <property type="project" value="TreeGrafter"/>
</dbReference>
<feature type="compositionally biased region" description="Polar residues" evidence="3">
    <location>
        <begin position="1"/>
        <end position="14"/>
    </location>
</feature>
<dbReference type="SUPFAM" id="SSF52172">
    <property type="entry name" value="CheY-like"/>
    <property type="match status" value="1"/>
</dbReference>
<dbReference type="AlphaFoldDB" id="A0A4Y8RQF2"/>
<dbReference type="Pfam" id="PF13614">
    <property type="entry name" value="AAA_31"/>
    <property type="match status" value="1"/>
</dbReference>
<dbReference type="GO" id="GO:0005524">
    <property type="term" value="F:ATP binding"/>
    <property type="evidence" value="ECO:0007669"/>
    <property type="project" value="UniProtKB-KW"/>
</dbReference>
<evidence type="ECO:0000259" key="4">
    <source>
        <dbReference type="Pfam" id="PF13614"/>
    </source>
</evidence>
<evidence type="ECO:0000256" key="2">
    <source>
        <dbReference type="ARBA" id="ARBA00022840"/>
    </source>
</evidence>
<dbReference type="GO" id="GO:0016887">
    <property type="term" value="F:ATP hydrolysis activity"/>
    <property type="evidence" value="ECO:0007669"/>
    <property type="project" value="TreeGrafter"/>
</dbReference>
<dbReference type="GO" id="GO:0005829">
    <property type="term" value="C:cytosol"/>
    <property type="evidence" value="ECO:0007669"/>
    <property type="project" value="TreeGrafter"/>
</dbReference>
<feature type="domain" description="AAA" evidence="4">
    <location>
        <begin position="165"/>
        <end position="329"/>
    </location>
</feature>
<keyword evidence="2" id="KW-0067">ATP-binding</keyword>
<keyword evidence="6" id="KW-1185">Reference proteome</keyword>
<dbReference type="InterPro" id="IPR027417">
    <property type="entry name" value="P-loop_NTPase"/>
</dbReference>
<reference evidence="5 6" key="1">
    <citation type="submission" date="2019-03" db="EMBL/GenBank/DDBJ databases">
        <title>Jiella endophytica sp. nov., a novel endophytic bacterium isolated from root of Ficus microcarpa Linn. f.</title>
        <authorList>
            <person name="Tuo L."/>
        </authorList>
    </citation>
    <scope>NUCLEOTIDE SEQUENCE [LARGE SCALE GENOMIC DNA]</scope>
    <source>
        <strain evidence="5 6">CBS5Q-3</strain>
    </source>
</reference>
<proteinExistence type="predicted"/>
<dbReference type="RefSeq" id="WP_134761709.1">
    <property type="nucleotide sequence ID" value="NZ_SOZD01000002.1"/>
</dbReference>
<feature type="region of interest" description="Disordered" evidence="3">
    <location>
        <begin position="1"/>
        <end position="26"/>
    </location>
</feature>
<dbReference type="OrthoDB" id="9783172at2"/>
<dbReference type="PANTHER" id="PTHR43384">
    <property type="entry name" value="SEPTUM SITE-DETERMINING PROTEIN MIND HOMOLOG, CHLOROPLASTIC-RELATED"/>
    <property type="match status" value="1"/>
</dbReference>
<protein>
    <submittedName>
        <fullName evidence="5">CtpF protein</fullName>
    </submittedName>
</protein>
<accession>A0A4Y8RQF2</accession>